<sequence>MSLSMHAENGAAVDQIFTSAIEGDLFRSVLAVVAMNFPEATPMIVGLERMQGAGNFLLLDTPNPELRRAFAEEMRAPDGWAHSLHGQEIGRVYDDGDLGVDTVNGGQMGQVLRRTSPPRTCLAGVLFDRGERHLLGIELRYPRHLEAELRRPLKDFLTRLARQLDVATRIMEVRQRLDAAERLSGNLLEILPFSVVLCNERRNVSRMNGRARAILRNGRALQVSPDGTLRLSDPIVDDEFATQIQSLQGSLRQRVAVMSVPRNRGEPREILTIIRLAAGEAVGLPGAGPNFAVIYEDLDMPLELDQDFLWRLFGMNAKEADLALALLAGESIGELASRRRMSKETLRNQLAAVMRKTETSRQQELVALLSRLATINATA</sequence>
<reference evidence="1 2" key="1">
    <citation type="submission" date="2016-11" db="EMBL/GenBank/DDBJ databases">
        <title>A multilocus sequence analysis scheme for characterization of bacteria in the genus Thioclava.</title>
        <authorList>
            <person name="Liu Y."/>
            <person name="Shao Z."/>
        </authorList>
    </citation>
    <scope>NUCLEOTIDE SEQUENCE [LARGE SCALE GENOMIC DNA]</scope>
    <source>
        <strain evidence="1 2">TAW-CT134</strain>
    </source>
</reference>
<keyword evidence="2" id="KW-1185">Reference proteome</keyword>
<evidence type="ECO:0000313" key="1">
    <source>
        <dbReference type="EMBL" id="OOY23335.1"/>
    </source>
</evidence>
<accession>A0ABX3MUH3</accession>
<dbReference type="SUPFAM" id="SSF46894">
    <property type="entry name" value="C-terminal effector domain of the bipartite response regulators"/>
    <property type="match status" value="1"/>
</dbReference>
<dbReference type="Proteomes" id="UP000190787">
    <property type="component" value="Unassembled WGS sequence"/>
</dbReference>
<gene>
    <name evidence="1" type="ORF">BMI91_12555</name>
</gene>
<evidence type="ECO:0000313" key="2">
    <source>
        <dbReference type="Proteomes" id="UP000190787"/>
    </source>
</evidence>
<dbReference type="Gene3D" id="1.10.10.10">
    <property type="entry name" value="Winged helix-like DNA-binding domain superfamily/Winged helix DNA-binding domain"/>
    <property type="match status" value="1"/>
</dbReference>
<proteinExistence type="predicted"/>
<comment type="caution">
    <text evidence="1">The sequence shown here is derived from an EMBL/GenBank/DDBJ whole genome shotgun (WGS) entry which is preliminary data.</text>
</comment>
<protein>
    <recommendedName>
        <fullName evidence="3">HTH luxR-type domain-containing protein</fullName>
    </recommendedName>
</protein>
<name>A0ABX3MUH3_9RHOB</name>
<organism evidence="1 2">
    <name type="scientific">Thioclava sediminum</name>
    <dbReference type="NCBI Taxonomy" id="1915319"/>
    <lineage>
        <taxon>Bacteria</taxon>
        <taxon>Pseudomonadati</taxon>
        <taxon>Pseudomonadota</taxon>
        <taxon>Alphaproteobacteria</taxon>
        <taxon>Rhodobacterales</taxon>
        <taxon>Paracoccaceae</taxon>
        <taxon>Thioclava</taxon>
    </lineage>
</organism>
<dbReference type="InterPro" id="IPR036388">
    <property type="entry name" value="WH-like_DNA-bd_sf"/>
</dbReference>
<dbReference type="EMBL" id="MPZV01000003">
    <property type="protein sequence ID" value="OOY23335.1"/>
    <property type="molecule type" value="Genomic_DNA"/>
</dbReference>
<dbReference type="InterPro" id="IPR016032">
    <property type="entry name" value="Sig_transdc_resp-reg_C-effctor"/>
</dbReference>
<evidence type="ECO:0008006" key="3">
    <source>
        <dbReference type="Google" id="ProtNLM"/>
    </source>
</evidence>